<dbReference type="Proteomes" id="UP000566819">
    <property type="component" value="Unassembled WGS sequence"/>
</dbReference>
<dbReference type="AlphaFoldDB" id="A0A8H4REV0"/>
<sequence>MAQGATQDMCIGYSNGNGYNVDVVYQGVQQQSMSSICGNFQKTLNNFHSFCNPGPVNCRTNSNGNLLTFGVSTSDRDSGFSCVTAAFVQTLQASVIPGPVGLGCIDLDQGTSTKKRSRIEGPVEIEPRDLSSPSSIAGIGDQITVASGRRLTLTALQFIAPAAGAVVPTLVGGFFTSLVPDIGTAMGTTGQNMGTAISNLSPWNVVTAFDAGVNGGPGNVNANDWQIIIGALAHALQNHGSATALGAKFSDTTTGTVLLDVAMLVTQN</sequence>
<evidence type="ECO:0000313" key="1">
    <source>
        <dbReference type="EMBL" id="KAF4627336.1"/>
    </source>
</evidence>
<keyword evidence="2" id="KW-1185">Reference proteome</keyword>
<comment type="caution">
    <text evidence="1">The sequence shown here is derived from an EMBL/GenBank/DDBJ whole genome shotgun (WGS) entry which is preliminary data.</text>
</comment>
<evidence type="ECO:0000313" key="2">
    <source>
        <dbReference type="Proteomes" id="UP000566819"/>
    </source>
</evidence>
<gene>
    <name evidence="1" type="ORF">G7Y89_g10816</name>
</gene>
<dbReference type="EMBL" id="JAAMPI010000985">
    <property type="protein sequence ID" value="KAF4627336.1"/>
    <property type="molecule type" value="Genomic_DNA"/>
</dbReference>
<accession>A0A8H4REV0</accession>
<dbReference type="OrthoDB" id="5429172at2759"/>
<proteinExistence type="predicted"/>
<organism evidence="1 2">
    <name type="scientific">Cudoniella acicularis</name>
    <dbReference type="NCBI Taxonomy" id="354080"/>
    <lineage>
        <taxon>Eukaryota</taxon>
        <taxon>Fungi</taxon>
        <taxon>Dikarya</taxon>
        <taxon>Ascomycota</taxon>
        <taxon>Pezizomycotina</taxon>
        <taxon>Leotiomycetes</taxon>
        <taxon>Helotiales</taxon>
        <taxon>Tricladiaceae</taxon>
        <taxon>Cudoniella</taxon>
    </lineage>
</organism>
<name>A0A8H4REV0_9HELO</name>
<protein>
    <submittedName>
        <fullName evidence="1">Uncharacterized protein</fullName>
    </submittedName>
</protein>
<reference evidence="1 2" key="1">
    <citation type="submission" date="2020-03" db="EMBL/GenBank/DDBJ databases">
        <title>Draft Genome Sequence of Cudoniella acicularis.</title>
        <authorList>
            <person name="Buettner E."/>
            <person name="Kellner H."/>
        </authorList>
    </citation>
    <scope>NUCLEOTIDE SEQUENCE [LARGE SCALE GENOMIC DNA]</scope>
    <source>
        <strain evidence="1 2">DSM 108380</strain>
    </source>
</reference>